<dbReference type="Proteomes" id="UP000510647">
    <property type="component" value="Chromosome 6"/>
</dbReference>
<evidence type="ECO:0000313" key="3">
    <source>
        <dbReference type="Proteomes" id="UP000510647"/>
    </source>
</evidence>
<evidence type="ECO:0008006" key="4">
    <source>
        <dbReference type="Google" id="ProtNLM"/>
    </source>
</evidence>
<accession>A0A7H9HXY0</accession>
<dbReference type="AlphaFoldDB" id="A0A7H9HXY0"/>
<protein>
    <recommendedName>
        <fullName evidence="4">Letm1 RBD domain-containing protein</fullName>
    </recommendedName>
</protein>
<reference evidence="2 3" key="1">
    <citation type="submission" date="2020-06" db="EMBL/GenBank/DDBJ databases">
        <title>The yeast mating-type switching endonuclease HO is a domesticated member of an unorthodox homing genetic element family.</title>
        <authorList>
            <person name="Coughlan A.Y."/>
            <person name="Lombardi L."/>
            <person name="Braun-Galleani S."/>
            <person name="Martos A.R."/>
            <person name="Galeote V."/>
            <person name="Bigey F."/>
            <person name="Dequin S."/>
            <person name="Byrne K.P."/>
            <person name="Wolfe K.H."/>
        </authorList>
    </citation>
    <scope>NUCLEOTIDE SEQUENCE [LARGE SCALE GENOMIC DNA]</scope>
    <source>
        <strain evidence="2 3">CBS2947</strain>
    </source>
</reference>
<dbReference type="OrthoDB" id="73691at2759"/>
<evidence type="ECO:0000313" key="2">
    <source>
        <dbReference type="EMBL" id="QLQ81395.1"/>
    </source>
</evidence>
<dbReference type="EMBL" id="CP059272">
    <property type="protein sequence ID" value="QLQ81395.1"/>
    <property type="molecule type" value="Genomic_DNA"/>
</dbReference>
<evidence type="ECO:0000256" key="1">
    <source>
        <dbReference type="SAM" id="SignalP"/>
    </source>
</evidence>
<keyword evidence="1" id="KW-0732">Signal</keyword>
<keyword evidence="3" id="KW-1185">Reference proteome</keyword>
<feature type="chain" id="PRO_5028813785" description="Letm1 RBD domain-containing protein" evidence="1">
    <location>
        <begin position="20"/>
        <end position="411"/>
    </location>
</feature>
<organism evidence="2 3">
    <name type="scientific">Torulaspora globosa</name>
    <dbReference type="NCBI Taxonomy" id="48254"/>
    <lineage>
        <taxon>Eukaryota</taxon>
        <taxon>Fungi</taxon>
        <taxon>Dikarya</taxon>
        <taxon>Ascomycota</taxon>
        <taxon>Saccharomycotina</taxon>
        <taxon>Saccharomycetes</taxon>
        <taxon>Saccharomycetales</taxon>
        <taxon>Saccharomycetaceae</taxon>
        <taxon>Torulaspora</taxon>
    </lineage>
</organism>
<proteinExistence type="predicted"/>
<name>A0A7H9HXY0_9SACH</name>
<sequence length="411" mass="48169">MTTMGSWFIQAFMLRCNVAWKSVQYSTQAYQQFPVSLTSMEVAREGIMANKLVKKLGSKLKNGELQLVKLADDGINSDRSLPMTEFPKKRIFIEVDNDNDIGIWRKSIVKWFRLGVHMMKYYKYGLQNTYRVAKDTKCLIADKDLDSKSPLATQMVKLIEFNEIQLRLNKACNGLPLTRKEFVEYYRRDQVWKIPMFFLIALALEEFTAVLCYFFPKVAPHNCLTPGGYLKISRSHAKITDFTDPAKYKSPYNLAKKPLFQILRTSPVIRTSSWRLRVYELIDNKRQPCETLAQIHQYLFVDDWLLLKSILNGKDIRLSYRELVNCIWERQLYSKDEDLNKMVNDDMGRRILIWRLILYWSFRFDKTVTVGGDQLFSEKWGVNNVSILNYTGLNECQLLRVEDLSALEENV</sequence>
<feature type="signal peptide" evidence="1">
    <location>
        <begin position="1"/>
        <end position="19"/>
    </location>
</feature>
<gene>
    <name evidence="2" type="ORF">HG537_0F01560</name>
</gene>